<name>A0A2J8AZP6_9FIRM</name>
<evidence type="ECO:0000313" key="2">
    <source>
        <dbReference type="EMBL" id="PNH17990.1"/>
    </source>
</evidence>
<accession>A0A2J8AZP6</accession>
<dbReference type="GO" id="GO:0005737">
    <property type="term" value="C:cytoplasm"/>
    <property type="evidence" value="ECO:0007669"/>
    <property type="project" value="TreeGrafter"/>
</dbReference>
<proteinExistence type="predicted"/>
<dbReference type="SUPFAM" id="SSF52317">
    <property type="entry name" value="Class I glutamine amidotransferase-like"/>
    <property type="match status" value="1"/>
</dbReference>
<protein>
    <submittedName>
        <fullName evidence="2">DJ-1 family protein</fullName>
    </submittedName>
</protein>
<dbReference type="NCBIfam" id="TIGR01383">
    <property type="entry name" value="not_thiJ"/>
    <property type="match status" value="1"/>
</dbReference>
<reference evidence="3" key="1">
    <citation type="submission" date="2017-04" db="EMBL/GenBank/DDBJ databases">
        <authorList>
            <person name="Bumgarner R.E."/>
            <person name="Fredricks D.N."/>
            <person name="Srinivasan S."/>
        </authorList>
    </citation>
    <scope>NUCLEOTIDE SEQUENCE [LARGE SCALE GENOMIC DNA]</scope>
    <source>
        <strain evidence="3">KA00405</strain>
    </source>
</reference>
<dbReference type="InterPro" id="IPR006287">
    <property type="entry name" value="DJ-1"/>
</dbReference>
<sequence length="202" mass="21297">MKRVAILLPDGYEEMEALAVVDVLRRGKIDIDMISANPTLKTTGDHGIVIYADKLLSEVNASDYDMAVTPGGLPGTKQLQADAKVLAFLSDCNAAGKYVASICASPIVLGAAKIAEQYTGTCYPGCETKVGFKKYVEDMVVIDRNLITACGPAAAVPFALALLEILAGSDVAEKVAAAMLWPRLEAAIVAGDELLKQVHGDK</sequence>
<dbReference type="Gene3D" id="3.40.50.880">
    <property type="match status" value="1"/>
</dbReference>
<dbReference type="OMA" id="KATCYPG"/>
<dbReference type="PANTHER" id="PTHR48094">
    <property type="entry name" value="PROTEIN/NUCLEIC ACID DEGLYCASE DJ-1-RELATED"/>
    <property type="match status" value="1"/>
</dbReference>
<feature type="domain" description="DJ-1/PfpI" evidence="1">
    <location>
        <begin position="2"/>
        <end position="164"/>
    </location>
</feature>
<dbReference type="PANTHER" id="PTHR48094:SF12">
    <property type="entry name" value="PARKINSON DISEASE PROTEIN 7 HOMOLOG"/>
    <property type="match status" value="1"/>
</dbReference>
<dbReference type="InterPro" id="IPR002818">
    <property type="entry name" value="DJ-1/PfpI"/>
</dbReference>
<evidence type="ECO:0000313" key="3">
    <source>
        <dbReference type="Proteomes" id="UP000236394"/>
    </source>
</evidence>
<dbReference type="EMBL" id="NBZD01000004">
    <property type="protein sequence ID" value="PNH17990.1"/>
    <property type="molecule type" value="Genomic_DNA"/>
</dbReference>
<dbReference type="Proteomes" id="UP000236394">
    <property type="component" value="Unassembled WGS sequence"/>
</dbReference>
<dbReference type="AlphaFoldDB" id="A0A2J8AZP6"/>
<dbReference type="RefSeq" id="WP_012992904.1">
    <property type="nucleotide sequence ID" value="NZ_NBZD01000004.1"/>
</dbReference>
<dbReference type="CDD" id="cd03135">
    <property type="entry name" value="GATase1_DJ-1"/>
    <property type="match status" value="1"/>
</dbReference>
<evidence type="ECO:0000259" key="1">
    <source>
        <dbReference type="Pfam" id="PF01965"/>
    </source>
</evidence>
<dbReference type="InterPro" id="IPR029062">
    <property type="entry name" value="Class_I_gatase-like"/>
</dbReference>
<dbReference type="Pfam" id="PF01965">
    <property type="entry name" value="DJ-1_PfpI"/>
    <property type="match status" value="1"/>
</dbReference>
<dbReference type="InterPro" id="IPR050325">
    <property type="entry name" value="Prot/Nucl_acid_deglycase"/>
</dbReference>
<organism evidence="2 3">
    <name type="scientific">Mageeibacillus indolicus</name>
    <dbReference type="NCBI Taxonomy" id="884684"/>
    <lineage>
        <taxon>Bacteria</taxon>
        <taxon>Bacillati</taxon>
        <taxon>Bacillota</taxon>
        <taxon>Clostridia</taxon>
        <taxon>Eubacteriales</taxon>
        <taxon>Oscillospiraceae</taxon>
        <taxon>Mageeibacillus</taxon>
    </lineage>
</organism>
<gene>
    <name evidence="2" type="ORF">B7R76_06545</name>
</gene>
<comment type="caution">
    <text evidence="2">The sequence shown here is derived from an EMBL/GenBank/DDBJ whole genome shotgun (WGS) entry which is preliminary data.</text>
</comment>